<dbReference type="PANTHER" id="PTHR39556:SF1">
    <property type="entry name" value="PROTEIN, PUTATIVE-RELATED"/>
    <property type="match status" value="1"/>
</dbReference>
<feature type="transmembrane region" description="Helical" evidence="1">
    <location>
        <begin position="238"/>
        <end position="257"/>
    </location>
</feature>
<feature type="transmembrane region" description="Helical" evidence="1">
    <location>
        <begin position="350"/>
        <end position="372"/>
    </location>
</feature>
<protein>
    <recommendedName>
        <fullName evidence="4">DUF401 domain-containing protein</fullName>
    </recommendedName>
</protein>
<sequence length="403" mass="46052">MKEMIFFSCLMIAAGFLIRFKLKVYLTIILMGISTAIFYRLSIFDLFPVYKNTLFSKDLIQLIINIYFIFLFGRLLNVSGELDKIGNALLTLFSPRVAITILPMIIGFFPMPGGALFTVKFVEKIGRKSKFSDEVLSFTNFWFRHVWEFVYPVYPGFILYCSLLNIEPGTLTLRQFPLTLAMIMIGFIVLFYISRKQKTISKIKWDLFNIFTFLKKMWFVFLIFFVIFIDIPGTDIRLPVYIGLILSSIILITKNKTSLKEILTSTKKALNWNIFFTIVAVFLFQSTIELTPLSESVKNLVSGDNKQLLPIFTVGFPFVIGYLTGITTSFVGICFPVLISFLKADPNLAVIVYTSGFMGVLITPVHLCLSMTCEYLNADLSKVIKYLVPCILFVEILALVLYL</sequence>
<comment type="caution">
    <text evidence="2">The sequence shown here is derived from an EMBL/GenBank/DDBJ whole genome shotgun (WGS) entry which is preliminary data.</text>
</comment>
<dbReference type="PANTHER" id="PTHR39556">
    <property type="entry name" value="PROTEIN, PUTATIVE-RELATED"/>
    <property type="match status" value="1"/>
</dbReference>
<feature type="transmembrane region" description="Helical" evidence="1">
    <location>
        <begin position="269"/>
        <end position="288"/>
    </location>
</feature>
<dbReference type="EMBL" id="PKTG01000129">
    <property type="protein sequence ID" value="PLX15823.1"/>
    <property type="molecule type" value="Genomic_DNA"/>
</dbReference>
<evidence type="ECO:0000313" key="2">
    <source>
        <dbReference type="EMBL" id="PLX15823.1"/>
    </source>
</evidence>
<dbReference type="Pfam" id="PF04165">
    <property type="entry name" value="DUF401"/>
    <property type="match status" value="1"/>
</dbReference>
<proteinExistence type="predicted"/>
<dbReference type="AlphaFoldDB" id="A0A2N5ZAW5"/>
<evidence type="ECO:0008006" key="4">
    <source>
        <dbReference type="Google" id="ProtNLM"/>
    </source>
</evidence>
<evidence type="ECO:0000313" key="3">
    <source>
        <dbReference type="Proteomes" id="UP000234857"/>
    </source>
</evidence>
<feature type="transmembrane region" description="Helical" evidence="1">
    <location>
        <begin position="213"/>
        <end position="232"/>
    </location>
</feature>
<reference evidence="2 3" key="1">
    <citation type="submission" date="2017-11" db="EMBL/GenBank/DDBJ databases">
        <title>Genome-resolved metagenomics identifies genetic mobility, metabolic interactions, and unexpected diversity in perchlorate-reducing communities.</title>
        <authorList>
            <person name="Barnum T.P."/>
            <person name="Figueroa I.A."/>
            <person name="Carlstrom C.I."/>
            <person name="Lucas L.N."/>
            <person name="Engelbrektson A.L."/>
            <person name="Coates J.D."/>
        </authorList>
    </citation>
    <scope>NUCLEOTIDE SEQUENCE [LARGE SCALE GENOMIC DNA]</scope>
    <source>
        <strain evidence="2">BM706</strain>
    </source>
</reference>
<keyword evidence="1" id="KW-1133">Transmembrane helix</keyword>
<dbReference type="Proteomes" id="UP000234857">
    <property type="component" value="Unassembled WGS sequence"/>
</dbReference>
<name>A0A2N5ZAW5_MUIH1</name>
<keyword evidence="1" id="KW-0812">Transmembrane</keyword>
<evidence type="ECO:0000256" key="1">
    <source>
        <dbReference type="SAM" id="Phobius"/>
    </source>
</evidence>
<feature type="transmembrane region" description="Helical" evidence="1">
    <location>
        <begin position="59"/>
        <end position="77"/>
    </location>
</feature>
<organism evidence="2 3">
    <name type="scientific">Muiribacterium halophilum</name>
    <dbReference type="NCBI Taxonomy" id="2053465"/>
    <lineage>
        <taxon>Bacteria</taxon>
        <taxon>Candidatus Muiribacteriota</taxon>
        <taxon>Candidatus Muiribacteriia</taxon>
        <taxon>Candidatus Muiribacteriales</taxon>
        <taxon>Candidatus Muiribacteriaceae</taxon>
        <taxon>Candidatus Muiribacterium</taxon>
    </lineage>
</organism>
<feature type="transmembrane region" description="Helical" evidence="1">
    <location>
        <begin position="172"/>
        <end position="193"/>
    </location>
</feature>
<feature type="transmembrane region" description="Helical" evidence="1">
    <location>
        <begin position="28"/>
        <end position="47"/>
    </location>
</feature>
<gene>
    <name evidence="2" type="ORF">C0601_12095</name>
</gene>
<feature type="transmembrane region" description="Helical" evidence="1">
    <location>
        <begin position="384"/>
        <end position="402"/>
    </location>
</feature>
<keyword evidence="1" id="KW-0472">Membrane</keyword>
<dbReference type="InterPro" id="IPR007294">
    <property type="entry name" value="DUF401"/>
</dbReference>
<feature type="transmembrane region" description="Helical" evidence="1">
    <location>
        <begin position="308"/>
        <end position="338"/>
    </location>
</feature>
<accession>A0A2N5ZAW5</accession>